<name>A0A9N9XR85_PHYSR</name>
<feature type="transmembrane region" description="Helical" evidence="5">
    <location>
        <begin position="242"/>
        <end position="263"/>
    </location>
</feature>
<dbReference type="AlphaFoldDB" id="A0A9N9XR85"/>
<dbReference type="InterPro" id="IPR020846">
    <property type="entry name" value="MFS_dom"/>
</dbReference>
<dbReference type="GO" id="GO:0016020">
    <property type="term" value="C:membrane"/>
    <property type="evidence" value="ECO:0007669"/>
    <property type="project" value="UniProtKB-SubCell"/>
</dbReference>
<evidence type="ECO:0000313" key="8">
    <source>
        <dbReference type="Proteomes" id="UP001153712"/>
    </source>
</evidence>
<evidence type="ECO:0000256" key="4">
    <source>
        <dbReference type="ARBA" id="ARBA00023136"/>
    </source>
</evidence>
<feature type="transmembrane region" description="Helical" evidence="5">
    <location>
        <begin position="275"/>
        <end position="293"/>
    </location>
</feature>
<sequence length="321" mass="36190">MTESTNIFEGTSPQLIAVLTGTLTAISDGMQYGWTAPVIPILRGPNSPVEVTEQQAEWLEHLLMIGSFCGLWLTMYFVDKIGRKKSILLASFVTTCVWIVIAVAPQVEYIFVARVFAGAASNMAFVATPMYIAEIAEQKIRGFLSSLVYLMMLIGILLIYAVAPYIPFYGHCVMGALLAFLQFCIFPFMPESPYYLLYREHPDEAKNSLRRLRSHETNIDKEFNEIKGAVARQKEEQAKLKAYGMTLADAMYVTASLLSLQIYQRLTTFGLHYPFYIFSACCYIGAVFTYFFIPETKGKTLEQIQMILKGRPIEEAGRIDT</sequence>
<reference evidence="7" key="1">
    <citation type="submission" date="2022-01" db="EMBL/GenBank/DDBJ databases">
        <authorList>
            <person name="King R."/>
        </authorList>
    </citation>
    <scope>NUCLEOTIDE SEQUENCE</scope>
</reference>
<keyword evidence="4 5" id="KW-0472">Membrane</keyword>
<organism evidence="7 8">
    <name type="scientific">Phyllotreta striolata</name>
    <name type="common">Striped flea beetle</name>
    <name type="synonym">Crioceris striolata</name>
    <dbReference type="NCBI Taxonomy" id="444603"/>
    <lineage>
        <taxon>Eukaryota</taxon>
        <taxon>Metazoa</taxon>
        <taxon>Ecdysozoa</taxon>
        <taxon>Arthropoda</taxon>
        <taxon>Hexapoda</taxon>
        <taxon>Insecta</taxon>
        <taxon>Pterygota</taxon>
        <taxon>Neoptera</taxon>
        <taxon>Endopterygota</taxon>
        <taxon>Coleoptera</taxon>
        <taxon>Polyphaga</taxon>
        <taxon>Cucujiformia</taxon>
        <taxon>Chrysomeloidea</taxon>
        <taxon>Chrysomelidae</taxon>
        <taxon>Galerucinae</taxon>
        <taxon>Alticini</taxon>
        <taxon>Phyllotreta</taxon>
    </lineage>
</organism>
<evidence type="ECO:0000256" key="1">
    <source>
        <dbReference type="ARBA" id="ARBA00004141"/>
    </source>
</evidence>
<dbReference type="SUPFAM" id="SSF103473">
    <property type="entry name" value="MFS general substrate transporter"/>
    <property type="match status" value="2"/>
</dbReference>
<dbReference type="Pfam" id="PF00083">
    <property type="entry name" value="Sugar_tr"/>
    <property type="match status" value="1"/>
</dbReference>
<evidence type="ECO:0000256" key="5">
    <source>
        <dbReference type="SAM" id="Phobius"/>
    </source>
</evidence>
<protein>
    <recommendedName>
        <fullName evidence="6">Major facilitator superfamily (MFS) profile domain-containing protein</fullName>
    </recommendedName>
</protein>
<evidence type="ECO:0000256" key="2">
    <source>
        <dbReference type="ARBA" id="ARBA00022692"/>
    </source>
</evidence>
<dbReference type="InterPro" id="IPR050549">
    <property type="entry name" value="MFS_Trehalose_Transporter"/>
</dbReference>
<dbReference type="InterPro" id="IPR005828">
    <property type="entry name" value="MFS_sugar_transport-like"/>
</dbReference>
<evidence type="ECO:0000256" key="3">
    <source>
        <dbReference type="ARBA" id="ARBA00022989"/>
    </source>
</evidence>
<dbReference type="GO" id="GO:0022857">
    <property type="term" value="F:transmembrane transporter activity"/>
    <property type="evidence" value="ECO:0007669"/>
    <property type="project" value="InterPro"/>
</dbReference>
<keyword evidence="2 5" id="KW-0812">Transmembrane</keyword>
<dbReference type="Proteomes" id="UP001153712">
    <property type="component" value="Chromosome 2"/>
</dbReference>
<dbReference type="PROSITE" id="PS50850">
    <property type="entry name" value="MFS"/>
    <property type="match status" value="1"/>
</dbReference>
<dbReference type="InterPro" id="IPR005829">
    <property type="entry name" value="Sugar_transporter_CS"/>
</dbReference>
<dbReference type="PANTHER" id="PTHR48021">
    <property type="match status" value="1"/>
</dbReference>
<dbReference type="Gene3D" id="1.20.1250.20">
    <property type="entry name" value="MFS general substrate transporter like domains"/>
    <property type="match status" value="2"/>
</dbReference>
<comment type="subcellular location">
    <subcellularLocation>
        <location evidence="1">Membrane</location>
        <topology evidence="1">Multi-pass membrane protein</topology>
    </subcellularLocation>
</comment>
<keyword evidence="3 5" id="KW-1133">Transmembrane helix</keyword>
<feature type="transmembrane region" description="Helical" evidence="5">
    <location>
        <begin position="143"/>
        <end position="162"/>
    </location>
</feature>
<feature type="transmembrane region" description="Helical" evidence="5">
    <location>
        <begin position="111"/>
        <end position="131"/>
    </location>
</feature>
<feature type="transmembrane region" description="Helical" evidence="5">
    <location>
        <begin position="87"/>
        <end position="105"/>
    </location>
</feature>
<dbReference type="PROSITE" id="PS00216">
    <property type="entry name" value="SUGAR_TRANSPORT_1"/>
    <property type="match status" value="1"/>
</dbReference>
<proteinExistence type="predicted"/>
<keyword evidence="8" id="KW-1185">Reference proteome</keyword>
<dbReference type="EMBL" id="OU900095">
    <property type="protein sequence ID" value="CAG9858897.1"/>
    <property type="molecule type" value="Genomic_DNA"/>
</dbReference>
<evidence type="ECO:0000313" key="7">
    <source>
        <dbReference type="EMBL" id="CAG9858897.1"/>
    </source>
</evidence>
<dbReference type="PANTHER" id="PTHR48021:SF46">
    <property type="entry name" value="MAJOR FACILITATOR SUPERFAMILY (MFS) PROFILE DOMAIN-CONTAINING PROTEIN"/>
    <property type="match status" value="1"/>
</dbReference>
<feature type="domain" description="Major facilitator superfamily (MFS) profile" evidence="6">
    <location>
        <begin position="13"/>
        <end position="321"/>
    </location>
</feature>
<gene>
    <name evidence="7" type="ORF">PHYEVI_LOCUS5284</name>
</gene>
<evidence type="ECO:0000259" key="6">
    <source>
        <dbReference type="PROSITE" id="PS50850"/>
    </source>
</evidence>
<dbReference type="OrthoDB" id="6133115at2759"/>
<accession>A0A9N9XR85</accession>
<feature type="transmembrane region" description="Helical" evidence="5">
    <location>
        <begin position="168"/>
        <end position="189"/>
    </location>
</feature>
<dbReference type="InterPro" id="IPR036259">
    <property type="entry name" value="MFS_trans_sf"/>
</dbReference>